<dbReference type="EMBL" id="UOFW01000033">
    <property type="protein sequence ID" value="VAX03024.1"/>
    <property type="molecule type" value="Genomic_DNA"/>
</dbReference>
<dbReference type="Pfam" id="PF01381">
    <property type="entry name" value="HTH_3"/>
    <property type="match status" value="1"/>
</dbReference>
<organism evidence="3">
    <name type="scientific">hydrothermal vent metagenome</name>
    <dbReference type="NCBI Taxonomy" id="652676"/>
    <lineage>
        <taxon>unclassified sequences</taxon>
        <taxon>metagenomes</taxon>
        <taxon>ecological metagenomes</taxon>
    </lineage>
</organism>
<proteinExistence type="predicted"/>
<evidence type="ECO:0000259" key="2">
    <source>
        <dbReference type="PROSITE" id="PS50943"/>
    </source>
</evidence>
<gene>
    <name evidence="3" type="ORF">MNBD_ALPHA03-1052</name>
</gene>
<keyword evidence="1" id="KW-0238">DNA-binding</keyword>
<feature type="domain" description="HTH cro/C1-type" evidence="2">
    <location>
        <begin position="23"/>
        <end position="70"/>
    </location>
</feature>
<dbReference type="PANTHER" id="PTHR36924:SF1">
    <property type="entry name" value="ANTITOXIN HIGA-1"/>
    <property type="match status" value="1"/>
</dbReference>
<sequence length="97" mass="11383">MMDIGFEVEHPGIVLWEEYLQPLGISQSRFARDVHISYPRANELLNGKRAITPDTALRLASYLGTSAEFWINWQGLYDLQQTIKRREDEYRRIEQVA</sequence>
<dbReference type="InterPro" id="IPR013430">
    <property type="entry name" value="Toxin_antidote_HigA"/>
</dbReference>
<dbReference type="PROSITE" id="PS50943">
    <property type="entry name" value="HTH_CROC1"/>
    <property type="match status" value="1"/>
</dbReference>
<dbReference type="PANTHER" id="PTHR36924">
    <property type="entry name" value="ANTITOXIN HIGA-1"/>
    <property type="match status" value="1"/>
</dbReference>
<reference evidence="3" key="1">
    <citation type="submission" date="2018-06" db="EMBL/GenBank/DDBJ databases">
        <authorList>
            <person name="Zhirakovskaya E."/>
        </authorList>
    </citation>
    <scope>NUCLEOTIDE SEQUENCE</scope>
</reference>
<evidence type="ECO:0000313" key="3">
    <source>
        <dbReference type="EMBL" id="VAX03024.1"/>
    </source>
</evidence>
<accession>A0A3B1AT91</accession>
<evidence type="ECO:0000256" key="1">
    <source>
        <dbReference type="ARBA" id="ARBA00023125"/>
    </source>
</evidence>
<name>A0A3B1AT91_9ZZZZ</name>
<dbReference type="InterPro" id="IPR001387">
    <property type="entry name" value="Cro/C1-type_HTH"/>
</dbReference>
<dbReference type="CDD" id="cd00093">
    <property type="entry name" value="HTH_XRE"/>
    <property type="match status" value="1"/>
</dbReference>
<dbReference type="SUPFAM" id="SSF47413">
    <property type="entry name" value="lambda repressor-like DNA-binding domains"/>
    <property type="match status" value="1"/>
</dbReference>
<dbReference type="NCBIfam" id="TIGR02607">
    <property type="entry name" value="antidote_HigA"/>
    <property type="match status" value="1"/>
</dbReference>
<dbReference type="AlphaFoldDB" id="A0A3B1AT91"/>
<dbReference type="InterPro" id="IPR010982">
    <property type="entry name" value="Lambda_DNA-bd_dom_sf"/>
</dbReference>
<dbReference type="SMART" id="SM00530">
    <property type="entry name" value="HTH_XRE"/>
    <property type="match status" value="1"/>
</dbReference>
<dbReference type="Gene3D" id="1.10.260.40">
    <property type="entry name" value="lambda repressor-like DNA-binding domains"/>
    <property type="match status" value="1"/>
</dbReference>
<dbReference type="GO" id="GO:0003677">
    <property type="term" value="F:DNA binding"/>
    <property type="evidence" value="ECO:0007669"/>
    <property type="project" value="UniProtKB-KW"/>
</dbReference>
<protein>
    <submittedName>
        <fullName evidence="3">Antitoxin HigA</fullName>
    </submittedName>
</protein>